<dbReference type="Gene3D" id="1.10.150.320">
    <property type="entry name" value="Photosystem II 12 kDa extrinsic protein"/>
    <property type="match status" value="1"/>
</dbReference>
<reference evidence="1 2" key="1">
    <citation type="submission" date="2017-11" db="EMBL/GenBank/DDBJ databases">
        <title>Genome-resolved metagenomics identifies genetic mobility, metabolic interactions, and unexpected diversity in perchlorate-reducing communities.</title>
        <authorList>
            <person name="Barnum T.P."/>
            <person name="Figueroa I.A."/>
            <person name="Carlstrom C.I."/>
            <person name="Lucas L.N."/>
            <person name="Engelbrektson A.L."/>
            <person name="Coates J.D."/>
        </authorList>
    </citation>
    <scope>NUCLEOTIDE SEQUENCE [LARGE SCALE GENOMIC DNA]</scope>
    <source>
        <strain evidence="1">BM706</strain>
    </source>
</reference>
<dbReference type="EMBL" id="PKTG01000106">
    <property type="protein sequence ID" value="PLX16774.1"/>
    <property type="molecule type" value="Genomic_DNA"/>
</dbReference>
<dbReference type="InterPro" id="IPR010994">
    <property type="entry name" value="RuvA_2-like"/>
</dbReference>
<dbReference type="SUPFAM" id="SSF47781">
    <property type="entry name" value="RuvA domain 2-like"/>
    <property type="match status" value="1"/>
</dbReference>
<sequence length="57" mass="6742">MKRSLLIILLITISITAFSYVEDRIDINRAKIRELMFLPTINYDIALKIIEYRKKNG</sequence>
<dbReference type="Pfam" id="PF12836">
    <property type="entry name" value="HHH_3"/>
    <property type="match status" value="1"/>
</dbReference>
<name>A0A2N5ZDS7_MUIH1</name>
<evidence type="ECO:0000313" key="1">
    <source>
        <dbReference type="EMBL" id="PLX16774.1"/>
    </source>
</evidence>
<proteinExistence type="predicted"/>
<dbReference type="AlphaFoldDB" id="A0A2N5ZDS7"/>
<comment type="caution">
    <text evidence="1">The sequence shown here is derived from an EMBL/GenBank/DDBJ whole genome shotgun (WGS) entry which is preliminary data.</text>
</comment>
<dbReference type="Proteomes" id="UP000234857">
    <property type="component" value="Unassembled WGS sequence"/>
</dbReference>
<gene>
    <name evidence="1" type="ORF">C0601_09310</name>
</gene>
<evidence type="ECO:0000313" key="2">
    <source>
        <dbReference type="Proteomes" id="UP000234857"/>
    </source>
</evidence>
<protein>
    <submittedName>
        <fullName evidence="1">Uncharacterized protein</fullName>
    </submittedName>
</protein>
<accession>A0A2N5ZDS7</accession>
<organism evidence="1 2">
    <name type="scientific">Muiribacterium halophilum</name>
    <dbReference type="NCBI Taxonomy" id="2053465"/>
    <lineage>
        <taxon>Bacteria</taxon>
        <taxon>Candidatus Muiribacteriota</taxon>
        <taxon>Candidatus Muiribacteriia</taxon>
        <taxon>Candidatus Muiribacteriales</taxon>
        <taxon>Candidatus Muiribacteriaceae</taxon>
        <taxon>Candidatus Muiribacterium</taxon>
    </lineage>
</organism>